<evidence type="ECO:0000313" key="2">
    <source>
        <dbReference type="EMBL" id="UPQ78065.1"/>
    </source>
</evidence>
<evidence type="ECO:0000313" key="3">
    <source>
        <dbReference type="Proteomes" id="UP000830583"/>
    </source>
</evidence>
<dbReference type="EMBL" id="CP096205">
    <property type="protein sequence ID" value="UPQ78065.1"/>
    <property type="molecule type" value="Genomic_DNA"/>
</dbReference>
<proteinExistence type="predicted"/>
<sequence>MTENCKLTTAPLAPIEMESLVKDCCIFSWRKKATNGSSFLALEKNNKTNKLGMESGKWLLKILVLILPIYIVWDFVILYICSP</sequence>
<keyword evidence="1" id="KW-1133">Transmembrane helix</keyword>
<reference evidence="2" key="1">
    <citation type="submission" date="2022-04" db="EMBL/GenBank/DDBJ databases">
        <title>Consumption of N2O by Flavobacterium azooxidireducens sp. nov. isolated from Decomposing Leaf Litter of Phragmites australis (Cav.).</title>
        <authorList>
            <person name="Behrendt U."/>
            <person name="Spanner T."/>
            <person name="Augustin J."/>
            <person name="Horn M.A."/>
            <person name="Kolb S."/>
            <person name="Ulrich A."/>
        </authorList>
    </citation>
    <scope>NUCLEOTIDE SEQUENCE</scope>
    <source>
        <strain evidence="2">IGB 4-14</strain>
    </source>
</reference>
<accession>A0ABY4KB89</accession>
<keyword evidence="1" id="KW-0812">Transmembrane</keyword>
<dbReference type="Proteomes" id="UP000830583">
    <property type="component" value="Chromosome"/>
</dbReference>
<dbReference type="RefSeq" id="WP_248432994.1">
    <property type="nucleotide sequence ID" value="NZ_CP096205.1"/>
</dbReference>
<feature type="transmembrane region" description="Helical" evidence="1">
    <location>
        <begin position="58"/>
        <end position="80"/>
    </location>
</feature>
<protein>
    <submittedName>
        <fullName evidence="2">Uncharacterized protein</fullName>
    </submittedName>
</protein>
<gene>
    <name evidence="2" type="ORF">M0M57_10545</name>
</gene>
<keyword evidence="1" id="KW-0472">Membrane</keyword>
<name>A0ABY4KB89_9FLAO</name>
<evidence type="ECO:0000256" key="1">
    <source>
        <dbReference type="SAM" id="Phobius"/>
    </source>
</evidence>
<organism evidence="2 3">
    <name type="scientific">Flavobacterium azooxidireducens</name>
    <dbReference type="NCBI Taxonomy" id="1871076"/>
    <lineage>
        <taxon>Bacteria</taxon>
        <taxon>Pseudomonadati</taxon>
        <taxon>Bacteroidota</taxon>
        <taxon>Flavobacteriia</taxon>
        <taxon>Flavobacteriales</taxon>
        <taxon>Flavobacteriaceae</taxon>
        <taxon>Flavobacterium</taxon>
    </lineage>
</organism>
<keyword evidence="3" id="KW-1185">Reference proteome</keyword>